<evidence type="ECO:0000313" key="2">
    <source>
        <dbReference type="EMBL" id="KAK6739483.1"/>
    </source>
</evidence>
<feature type="compositionally biased region" description="Low complexity" evidence="1">
    <location>
        <begin position="175"/>
        <end position="194"/>
    </location>
</feature>
<accession>A0ABR1CM77</accession>
<dbReference type="EMBL" id="JAVFWL010000003">
    <property type="protein sequence ID" value="KAK6739483.1"/>
    <property type="molecule type" value="Genomic_DNA"/>
</dbReference>
<proteinExistence type="predicted"/>
<keyword evidence="3" id="KW-1185">Reference proteome</keyword>
<name>A0ABR1CM77_NECAM</name>
<comment type="caution">
    <text evidence="2">The sequence shown here is derived from an EMBL/GenBank/DDBJ whole genome shotgun (WGS) entry which is preliminary data.</text>
</comment>
<feature type="region of interest" description="Disordered" evidence="1">
    <location>
        <begin position="23"/>
        <end position="74"/>
    </location>
</feature>
<dbReference type="Proteomes" id="UP001303046">
    <property type="component" value="Unassembled WGS sequence"/>
</dbReference>
<protein>
    <submittedName>
        <fullName evidence="2">Uncharacterized protein</fullName>
    </submittedName>
</protein>
<evidence type="ECO:0000313" key="3">
    <source>
        <dbReference type="Proteomes" id="UP001303046"/>
    </source>
</evidence>
<feature type="compositionally biased region" description="Low complexity" evidence="1">
    <location>
        <begin position="63"/>
        <end position="73"/>
    </location>
</feature>
<evidence type="ECO:0000256" key="1">
    <source>
        <dbReference type="SAM" id="MobiDB-lite"/>
    </source>
</evidence>
<feature type="region of interest" description="Disordered" evidence="1">
    <location>
        <begin position="160"/>
        <end position="194"/>
    </location>
</feature>
<reference evidence="2 3" key="1">
    <citation type="submission" date="2023-08" db="EMBL/GenBank/DDBJ databases">
        <title>A Necator americanus chromosomal reference genome.</title>
        <authorList>
            <person name="Ilik V."/>
            <person name="Petrzelkova K.J."/>
            <person name="Pardy F."/>
            <person name="Fuh T."/>
            <person name="Niatou-Singa F.S."/>
            <person name="Gouil Q."/>
            <person name="Baker L."/>
            <person name="Ritchie M.E."/>
            <person name="Jex A.R."/>
            <person name="Gazzola D."/>
            <person name="Li H."/>
            <person name="Toshio Fujiwara R."/>
            <person name="Zhan B."/>
            <person name="Aroian R.V."/>
            <person name="Pafco B."/>
            <person name="Schwarz E.M."/>
        </authorList>
    </citation>
    <scope>NUCLEOTIDE SEQUENCE [LARGE SCALE GENOMIC DNA]</scope>
    <source>
        <strain evidence="2 3">Aroian</strain>
        <tissue evidence="2">Whole animal</tissue>
    </source>
</reference>
<sequence length="194" mass="20741">MGSTRKMKNAVVKPLGLLTLRSHQGHHRERCHTQPQRQRATSSLSGRVATSTYSTNSPINGKPSTPSTQTTSTLRSRAYSISYGSQAASKNQPSLANTLMSVFPRQSSQEDCGVYQAMVAPRNSCTTPSTSTANEISTDNVDAISTTKPNGQVVDEAQSSHQLSSATHHAISGELTPTPDLQPLLTTATPQCMQ</sequence>
<feature type="compositionally biased region" description="Polar residues" evidence="1">
    <location>
        <begin position="33"/>
        <end position="59"/>
    </location>
</feature>
<gene>
    <name evidence="2" type="primary">Necator_chrIII.g8910</name>
    <name evidence="2" type="ORF">RB195_008145</name>
</gene>
<organism evidence="2 3">
    <name type="scientific">Necator americanus</name>
    <name type="common">Human hookworm</name>
    <dbReference type="NCBI Taxonomy" id="51031"/>
    <lineage>
        <taxon>Eukaryota</taxon>
        <taxon>Metazoa</taxon>
        <taxon>Ecdysozoa</taxon>
        <taxon>Nematoda</taxon>
        <taxon>Chromadorea</taxon>
        <taxon>Rhabditida</taxon>
        <taxon>Rhabditina</taxon>
        <taxon>Rhabditomorpha</taxon>
        <taxon>Strongyloidea</taxon>
        <taxon>Ancylostomatidae</taxon>
        <taxon>Bunostominae</taxon>
        <taxon>Necator</taxon>
    </lineage>
</organism>